<dbReference type="EMBL" id="GBXM01075947">
    <property type="protein sequence ID" value="JAH32630.1"/>
    <property type="molecule type" value="Transcribed_RNA"/>
</dbReference>
<evidence type="ECO:0000313" key="1">
    <source>
        <dbReference type="EMBL" id="JAH32630.1"/>
    </source>
</evidence>
<accession>A0A0E9RW36</accession>
<reference evidence="1" key="1">
    <citation type="submission" date="2014-11" db="EMBL/GenBank/DDBJ databases">
        <authorList>
            <person name="Amaro Gonzalez C."/>
        </authorList>
    </citation>
    <scope>NUCLEOTIDE SEQUENCE</scope>
</reference>
<protein>
    <submittedName>
        <fullName evidence="1">Uncharacterized protein</fullName>
    </submittedName>
</protein>
<organism evidence="1">
    <name type="scientific">Anguilla anguilla</name>
    <name type="common">European freshwater eel</name>
    <name type="synonym">Muraena anguilla</name>
    <dbReference type="NCBI Taxonomy" id="7936"/>
    <lineage>
        <taxon>Eukaryota</taxon>
        <taxon>Metazoa</taxon>
        <taxon>Chordata</taxon>
        <taxon>Craniata</taxon>
        <taxon>Vertebrata</taxon>
        <taxon>Euteleostomi</taxon>
        <taxon>Actinopterygii</taxon>
        <taxon>Neopterygii</taxon>
        <taxon>Teleostei</taxon>
        <taxon>Anguilliformes</taxon>
        <taxon>Anguillidae</taxon>
        <taxon>Anguilla</taxon>
    </lineage>
</organism>
<proteinExistence type="predicted"/>
<reference evidence="1" key="2">
    <citation type="journal article" date="2015" name="Fish Shellfish Immunol.">
        <title>Early steps in the European eel (Anguilla anguilla)-Vibrio vulnificus interaction in the gills: Role of the RtxA13 toxin.</title>
        <authorList>
            <person name="Callol A."/>
            <person name="Pajuelo D."/>
            <person name="Ebbesson L."/>
            <person name="Teles M."/>
            <person name="MacKenzie S."/>
            <person name="Amaro C."/>
        </authorList>
    </citation>
    <scope>NUCLEOTIDE SEQUENCE</scope>
</reference>
<dbReference type="AlphaFoldDB" id="A0A0E9RW36"/>
<name>A0A0E9RW36_ANGAN</name>
<sequence length="34" mass="3881">MYIFDQIIIIVFFGGGKGYVTCGSRNIYFSIKKT</sequence>